<name>A0ABS6A711_9GAMM</name>
<proteinExistence type="predicted"/>
<accession>A0ABS6A711</accession>
<dbReference type="Proteomes" id="UP000753376">
    <property type="component" value="Unassembled WGS sequence"/>
</dbReference>
<evidence type="ECO:0000313" key="2">
    <source>
        <dbReference type="Proteomes" id="UP000753376"/>
    </source>
</evidence>
<reference evidence="1 2" key="1">
    <citation type="submission" date="2021-05" db="EMBL/GenBank/DDBJ databases">
        <title>Draft genomes of bacteria isolated from model marine particles.</title>
        <authorList>
            <person name="Datta M.S."/>
            <person name="Schwartzman J.A."/>
            <person name="Enke T.N."/>
            <person name="Saavedra J."/>
            <person name="Cermak N."/>
            <person name="Cordero O.X."/>
        </authorList>
    </citation>
    <scope>NUCLEOTIDE SEQUENCE [LARGE SCALE GENOMIC DNA]</scope>
    <source>
        <strain evidence="1 2">D2M19</strain>
    </source>
</reference>
<organism evidence="1 2">
    <name type="scientific">Marinobacter salexigens</name>
    <dbReference type="NCBI Taxonomy" id="1925763"/>
    <lineage>
        <taxon>Bacteria</taxon>
        <taxon>Pseudomonadati</taxon>
        <taxon>Pseudomonadota</taxon>
        <taxon>Gammaproteobacteria</taxon>
        <taxon>Pseudomonadales</taxon>
        <taxon>Marinobacteraceae</taxon>
        <taxon>Marinobacter</taxon>
    </lineage>
</organism>
<dbReference type="RefSeq" id="WP_100640212.1">
    <property type="nucleotide sequence ID" value="NZ_JAHKPV010000008.1"/>
</dbReference>
<dbReference type="EMBL" id="JAHKPV010000008">
    <property type="protein sequence ID" value="MBU2873975.1"/>
    <property type="molecule type" value="Genomic_DNA"/>
</dbReference>
<protein>
    <submittedName>
        <fullName evidence="1">Uncharacterized protein</fullName>
    </submittedName>
</protein>
<evidence type="ECO:0000313" key="1">
    <source>
        <dbReference type="EMBL" id="MBU2873975.1"/>
    </source>
</evidence>
<keyword evidence="2" id="KW-1185">Reference proteome</keyword>
<sequence length="125" mass="14283">MTTKHVMPFAGYNYLSADDFERILELFSLALAQLDPTDAWGLGDTQLMNAKQIIHKFYGDQSRYIPSLAIEMFNERLIGNIRNDKNGRMTHSHYQPNLLMQYATEVADWGLVTGVISVPIELTHH</sequence>
<comment type="caution">
    <text evidence="1">The sequence shown here is derived from an EMBL/GenBank/DDBJ whole genome shotgun (WGS) entry which is preliminary data.</text>
</comment>
<gene>
    <name evidence="1" type="ORF">KO508_08125</name>
</gene>